<evidence type="ECO:0000313" key="1">
    <source>
        <dbReference type="EMBL" id="KAG6117902.1"/>
    </source>
</evidence>
<comment type="caution">
    <text evidence="1">The sequence shown here is derived from an EMBL/GenBank/DDBJ whole genome shotgun (WGS) entry which is preliminary data.</text>
</comment>
<protein>
    <submittedName>
        <fullName evidence="1">Uncharacterized protein</fullName>
    </submittedName>
</protein>
<sequence>MTTYGRDVLHQTAADVIAILKTIPEFRDSKIAVIGGLALWKYISKGRTTEVYRINFPLHFTNGPRPTGRATAGKEVNTALQDVDFIVNIDSAPHGVKNRLLALENSPFVQIAQTFFYQGLNGRRVQVDVTHRDSSPYLPEAAIKIKDVPQGEVPYISILDLIVFKIFSCGMRAQAQKRLLDASDAETLVLYQIEDEGSGIKLSAKQKEMVEPYIVDVVENGKKTEKWWRENLGL</sequence>
<reference evidence="1 2" key="1">
    <citation type="journal article" date="2020" name="bioRxiv">
        <title>Whole genome comparisons of ergot fungi reveals the divergence and evolution of species within the genus Claviceps are the result of varying mechanisms driving genome evolution and host range expansion.</title>
        <authorList>
            <person name="Wyka S.A."/>
            <person name="Mondo S.J."/>
            <person name="Liu M."/>
            <person name="Dettman J."/>
            <person name="Nalam V."/>
            <person name="Broders K.D."/>
        </authorList>
    </citation>
    <scope>NUCLEOTIDE SEQUENCE [LARGE SCALE GENOMIC DNA]</scope>
    <source>
        <strain evidence="1 2">LM576</strain>
    </source>
</reference>
<dbReference type="Proteomes" id="UP000732380">
    <property type="component" value="Unassembled WGS sequence"/>
</dbReference>
<gene>
    <name evidence="1" type="ORF">E4U13_000693</name>
</gene>
<keyword evidence="2" id="KW-1185">Reference proteome</keyword>
<accession>A0A9P7Q2J2</accession>
<name>A0A9P7Q2J2_9HYPO</name>
<proteinExistence type="predicted"/>
<dbReference type="AlphaFoldDB" id="A0A9P7Q2J2"/>
<organism evidence="1 2">
    <name type="scientific">Claviceps humidiphila</name>
    <dbReference type="NCBI Taxonomy" id="1294629"/>
    <lineage>
        <taxon>Eukaryota</taxon>
        <taxon>Fungi</taxon>
        <taxon>Dikarya</taxon>
        <taxon>Ascomycota</taxon>
        <taxon>Pezizomycotina</taxon>
        <taxon>Sordariomycetes</taxon>
        <taxon>Hypocreomycetidae</taxon>
        <taxon>Hypocreales</taxon>
        <taxon>Clavicipitaceae</taxon>
        <taxon>Claviceps</taxon>
    </lineage>
</organism>
<evidence type="ECO:0000313" key="2">
    <source>
        <dbReference type="Proteomes" id="UP000732380"/>
    </source>
</evidence>
<dbReference type="EMBL" id="SRQM01000121">
    <property type="protein sequence ID" value="KAG6117902.1"/>
    <property type="molecule type" value="Genomic_DNA"/>
</dbReference>